<organism evidence="6 7">
    <name type="scientific">Trichuris suis</name>
    <name type="common">pig whipworm</name>
    <dbReference type="NCBI Taxonomy" id="68888"/>
    <lineage>
        <taxon>Eukaryota</taxon>
        <taxon>Metazoa</taxon>
        <taxon>Ecdysozoa</taxon>
        <taxon>Nematoda</taxon>
        <taxon>Enoplea</taxon>
        <taxon>Dorylaimia</taxon>
        <taxon>Trichinellida</taxon>
        <taxon>Trichuridae</taxon>
        <taxon>Trichuris</taxon>
    </lineage>
</organism>
<dbReference type="SMART" id="SM00195">
    <property type="entry name" value="DSPc"/>
    <property type="match status" value="1"/>
</dbReference>
<dbReference type="Proteomes" id="UP000030764">
    <property type="component" value="Unassembled WGS sequence"/>
</dbReference>
<dbReference type="EMBL" id="KL363213">
    <property type="protein sequence ID" value="KFD53801.1"/>
    <property type="molecule type" value="Genomic_DNA"/>
</dbReference>
<dbReference type="Pfam" id="PF00782">
    <property type="entry name" value="DSPc"/>
    <property type="match status" value="1"/>
</dbReference>
<feature type="domain" description="Tyrosine specific protein phosphatases" evidence="5">
    <location>
        <begin position="65"/>
        <end position="133"/>
    </location>
</feature>
<evidence type="ECO:0000256" key="1">
    <source>
        <dbReference type="ARBA" id="ARBA00022801"/>
    </source>
</evidence>
<evidence type="ECO:0000259" key="3">
    <source>
        <dbReference type="PROSITE" id="PS50054"/>
    </source>
</evidence>
<feature type="domain" description="Tyrosine-protein phosphatase" evidence="4">
    <location>
        <begin position="51"/>
        <end position="99"/>
    </location>
</feature>
<keyword evidence="1" id="KW-0378">Hydrolase</keyword>
<evidence type="ECO:0000256" key="2">
    <source>
        <dbReference type="ARBA" id="ARBA00022912"/>
    </source>
</evidence>
<evidence type="ECO:0000259" key="4">
    <source>
        <dbReference type="PROSITE" id="PS50055"/>
    </source>
</evidence>
<reference evidence="6 7" key="1">
    <citation type="journal article" date="2014" name="Nat. Genet.">
        <title>Genome and transcriptome of the porcine whipworm Trichuris suis.</title>
        <authorList>
            <person name="Jex A.R."/>
            <person name="Nejsum P."/>
            <person name="Schwarz E.M."/>
            <person name="Hu L."/>
            <person name="Young N.D."/>
            <person name="Hall R.S."/>
            <person name="Korhonen P.K."/>
            <person name="Liao S."/>
            <person name="Thamsborg S."/>
            <person name="Xia J."/>
            <person name="Xu P."/>
            <person name="Wang S."/>
            <person name="Scheerlinck J.P."/>
            <person name="Hofmann A."/>
            <person name="Sternberg P.W."/>
            <person name="Wang J."/>
            <person name="Gasser R.B."/>
        </authorList>
    </citation>
    <scope>NUCLEOTIDE SEQUENCE [LARGE SCALE GENOMIC DNA]</scope>
    <source>
        <strain evidence="6">DCEP-RM93M</strain>
    </source>
</reference>
<name>A0A085M9A5_9BILA</name>
<evidence type="ECO:0000259" key="5">
    <source>
        <dbReference type="PROSITE" id="PS50056"/>
    </source>
</evidence>
<protein>
    <recommendedName>
        <fullName evidence="8">Tyrosine specific protein phosphatases domain-containing protein</fullName>
    </recommendedName>
</protein>
<dbReference type="InterPro" id="IPR050561">
    <property type="entry name" value="PTP"/>
</dbReference>
<evidence type="ECO:0000313" key="6">
    <source>
        <dbReference type="EMBL" id="KFD53801.1"/>
    </source>
</evidence>
<keyword evidence="2" id="KW-0904">Protein phosphatase</keyword>
<dbReference type="InterPro" id="IPR000340">
    <property type="entry name" value="Dual-sp_phosphatase_cat-dom"/>
</dbReference>
<feature type="domain" description="Tyrosine-protein phosphatase" evidence="3">
    <location>
        <begin position="1"/>
        <end position="147"/>
    </location>
</feature>
<accession>A0A085M9A5</accession>
<dbReference type="PANTHER" id="PTHR23339">
    <property type="entry name" value="TYROSINE SPECIFIC PROTEIN PHOSPHATASE AND DUAL SPECIFICITY PROTEIN PHOSPHATASE"/>
    <property type="match status" value="1"/>
</dbReference>
<gene>
    <name evidence="6" type="ORF">M513_05307</name>
</gene>
<dbReference type="SMART" id="SM00404">
    <property type="entry name" value="PTPc_motif"/>
    <property type="match status" value="1"/>
</dbReference>
<dbReference type="PROSITE" id="PS50055">
    <property type="entry name" value="TYR_PHOSPHATASE_PTP"/>
    <property type="match status" value="1"/>
</dbReference>
<proteinExistence type="predicted"/>
<dbReference type="InterPro" id="IPR029021">
    <property type="entry name" value="Prot-tyrosine_phosphatase-like"/>
</dbReference>
<dbReference type="FunFam" id="3.90.190.10:FF:000157">
    <property type="entry name" value="Protein-tyrosine phosphatase"/>
    <property type="match status" value="1"/>
</dbReference>
<dbReference type="InterPro" id="IPR000242">
    <property type="entry name" value="PTP_cat"/>
</dbReference>
<evidence type="ECO:0008006" key="8">
    <source>
        <dbReference type="Google" id="ProtNLM"/>
    </source>
</evidence>
<dbReference type="InterPro" id="IPR003595">
    <property type="entry name" value="Tyr_Pase_cat"/>
</dbReference>
<sequence length="310" mass="34930">MPELIDKLGKAGIKAIFNLQLPFEHRHCGQPLTEHGFSYDPEQFMEQGVAHYNFGWPDFGVIPVNQILNIVKVMQHSLEFGGKIAVHCHAGLGRTGMTICCFLIWTKGWTPQEALEYVRKRRPGSVQTPSQQAVVTDFYNYVESLRPIFDTNLKFDDHLKRQALILGGPEARTLKYIPKIILVTVEMLLELFGLKPAGHMHRYLTSANLDGYVIDSRGNLLPLGHSADDAGTVSTSNDVNIIETPRDFDNMVSLVLSDEPRLTADIEGMKEALNKGNFDERWLLLIKDANPVHYLCLLGDWLLSLKVCCR</sequence>
<dbReference type="SUPFAM" id="SSF52799">
    <property type="entry name" value="(Phosphotyrosine protein) phosphatases II"/>
    <property type="match status" value="1"/>
</dbReference>
<dbReference type="PROSITE" id="PS50054">
    <property type="entry name" value="TYR_PHOSPHATASE_DUAL"/>
    <property type="match status" value="1"/>
</dbReference>
<evidence type="ECO:0000313" key="7">
    <source>
        <dbReference type="Proteomes" id="UP000030764"/>
    </source>
</evidence>
<dbReference type="InterPro" id="IPR000387">
    <property type="entry name" value="Tyr_Pase_dom"/>
</dbReference>
<dbReference type="GO" id="GO:0004725">
    <property type="term" value="F:protein tyrosine phosphatase activity"/>
    <property type="evidence" value="ECO:0007669"/>
    <property type="project" value="InterPro"/>
</dbReference>
<dbReference type="InterPro" id="IPR020422">
    <property type="entry name" value="TYR_PHOSPHATASE_DUAL_dom"/>
</dbReference>
<dbReference type="AlphaFoldDB" id="A0A085M9A5"/>
<keyword evidence="7" id="KW-1185">Reference proteome</keyword>
<dbReference type="Gene3D" id="3.90.190.10">
    <property type="entry name" value="Protein tyrosine phosphatase superfamily"/>
    <property type="match status" value="1"/>
</dbReference>
<dbReference type="PROSITE" id="PS00383">
    <property type="entry name" value="TYR_PHOSPHATASE_1"/>
    <property type="match status" value="1"/>
</dbReference>
<dbReference type="PROSITE" id="PS50056">
    <property type="entry name" value="TYR_PHOSPHATASE_2"/>
    <property type="match status" value="1"/>
</dbReference>
<dbReference type="InterPro" id="IPR016130">
    <property type="entry name" value="Tyr_Pase_AS"/>
</dbReference>